<proteinExistence type="predicted"/>
<gene>
    <name evidence="1" type="ORF">BC936DRAFT_149961</name>
</gene>
<protein>
    <submittedName>
        <fullName evidence="1">Uncharacterized protein</fullName>
    </submittedName>
</protein>
<dbReference type="AlphaFoldDB" id="A0A433CZS5"/>
<dbReference type="OrthoDB" id="68611at2759"/>
<dbReference type="Proteomes" id="UP000268093">
    <property type="component" value="Unassembled WGS sequence"/>
</dbReference>
<keyword evidence="2" id="KW-1185">Reference proteome</keyword>
<sequence length="162" mass="18600">MFFNPAKTIGGLRDTDGHVSPSTDWFNQHDMPLVENAVSHVVWLSGRTFGVAFLKANWNKPPVVMAYWKRDYRTWSVNNYETHYKGHHPSSTVRTARNSIQGAIRILKVHYDSSTNCNNQEDCTVICSLQDAEEDRVAIYPFQDPHLKYADISYDLVFFGGR</sequence>
<accession>A0A433CZS5</accession>
<evidence type="ECO:0000313" key="1">
    <source>
        <dbReference type="EMBL" id="RUP44086.1"/>
    </source>
</evidence>
<comment type="caution">
    <text evidence="1">The sequence shown here is derived from an EMBL/GenBank/DDBJ whole genome shotgun (WGS) entry which is preliminary data.</text>
</comment>
<evidence type="ECO:0000313" key="2">
    <source>
        <dbReference type="Proteomes" id="UP000268093"/>
    </source>
</evidence>
<reference evidence="1 2" key="1">
    <citation type="journal article" date="2018" name="New Phytol.">
        <title>Phylogenomics of Endogonaceae and evolution of mycorrhizas within Mucoromycota.</title>
        <authorList>
            <person name="Chang Y."/>
            <person name="Desiro A."/>
            <person name="Na H."/>
            <person name="Sandor L."/>
            <person name="Lipzen A."/>
            <person name="Clum A."/>
            <person name="Barry K."/>
            <person name="Grigoriev I.V."/>
            <person name="Martin F.M."/>
            <person name="Stajich J.E."/>
            <person name="Smith M.E."/>
            <person name="Bonito G."/>
            <person name="Spatafora J.W."/>
        </authorList>
    </citation>
    <scope>NUCLEOTIDE SEQUENCE [LARGE SCALE GENOMIC DNA]</scope>
    <source>
        <strain evidence="1 2">GMNB39</strain>
    </source>
</reference>
<organism evidence="1 2">
    <name type="scientific">Jimgerdemannia flammicorona</name>
    <dbReference type="NCBI Taxonomy" id="994334"/>
    <lineage>
        <taxon>Eukaryota</taxon>
        <taxon>Fungi</taxon>
        <taxon>Fungi incertae sedis</taxon>
        <taxon>Mucoromycota</taxon>
        <taxon>Mucoromycotina</taxon>
        <taxon>Endogonomycetes</taxon>
        <taxon>Endogonales</taxon>
        <taxon>Endogonaceae</taxon>
        <taxon>Jimgerdemannia</taxon>
    </lineage>
</organism>
<name>A0A433CZS5_9FUNG</name>
<dbReference type="EMBL" id="RBNI01009634">
    <property type="protein sequence ID" value="RUP44086.1"/>
    <property type="molecule type" value="Genomic_DNA"/>
</dbReference>